<evidence type="ECO:0000256" key="5">
    <source>
        <dbReference type="ARBA" id="ARBA00022989"/>
    </source>
</evidence>
<evidence type="ECO:0000256" key="7">
    <source>
        <dbReference type="SAM" id="Phobius"/>
    </source>
</evidence>
<keyword evidence="10" id="KW-1185">Reference proteome</keyword>
<evidence type="ECO:0000259" key="8">
    <source>
        <dbReference type="SMART" id="SM00014"/>
    </source>
</evidence>
<dbReference type="PANTHER" id="PTHR14969:SF62">
    <property type="entry name" value="DECAPRENYLPHOSPHORYL-5-PHOSPHORIBOSE PHOSPHATASE RV3807C-RELATED"/>
    <property type="match status" value="1"/>
</dbReference>
<dbReference type="PANTHER" id="PTHR14969">
    <property type="entry name" value="SPHINGOSINE-1-PHOSPHATE PHOSPHOHYDROLASE"/>
    <property type="match status" value="1"/>
</dbReference>
<keyword evidence="4" id="KW-0378">Hydrolase</keyword>
<dbReference type="GO" id="GO:0005886">
    <property type="term" value="C:plasma membrane"/>
    <property type="evidence" value="ECO:0007669"/>
    <property type="project" value="UniProtKB-SubCell"/>
</dbReference>
<dbReference type="Pfam" id="PF01569">
    <property type="entry name" value="PAP2"/>
    <property type="match status" value="1"/>
</dbReference>
<sequence>MKLNLPDTLTVTDIRLLFWFNRHSRKRTIGILSREISRLGDGPLYACIGVMLWIFGGAKGTAFFYTGLAAYAIELPLYLVLKNSIRRNRPCHGVRDIHALIEPSDKFSFPSGHTAAAFVFATLTGIFFPAWAVAAYFSALLIGLSRVMLGVHYPSDIAAGAVLGILCVQTVLFFTG</sequence>
<dbReference type="RefSeq" id="WP_047761606.1">
    <property type="nucleotide sequence ID" value="NZ_CP091510.1"/>
</dbReference>
<keyword evidence="6 7" id="KW-0472">Membrane</keyword>
<protein>
    <submittedName>
        <fullName evidence="9">Type II phosphatidic acid phosphatase</fullName>
    </submittedName>
</protein>
<evidence type="ECO:0000256" key="4">
    <source>
        <dbReference type="ARBA" id="ARBA00022801"/>
    </source>
</evidence>
<keyword evidence="3 7" id="KW-0812">Transmembrane</keyword>
<evidence type="ECO:0000256" key="2">
    <source>
        <dbReference type="ARBA" id="ARBA00022475"/>
    </source>
</evidence>
<feature type="transmembrane region" description="Helical" evidence="7">
    <location>
        <begin position="115"/>
        <end position="137"/>
    </location>
</feature>
<organism evidence="9 10">
    <name type="scientific">Neisseria arctica</name>
    <dbReference type="NCBI Taxonomy" id="1470200"/>
    <lineage>
        <taxon>Bacteria</taxon>
        <taxon>Pseudomonadati</taxon>
        <taxon>Pseudomonadota</taxon>
        <taxon>Betaproteobacteria</taxon>
        <taxon>Neisseriales</taxon>
        <taxon>Neisseriaceae</taxon>
        <taxon>Neisseria</taxon>
    </lineage>
</organism>
<dbReference type="AlphaFoldDB" id="A0A0J1C211"/>
<evidence type="ECO:0000256" key="3">
    <source>
        <dbReference type="ARBA" id="ARBA00022692"/>
    </source>
</evidence>
<evidence type="ECO:0000313" key="10">
    <source>
        <dbReference type="Proteomes" id="UP000036027"/>
    </source>
</evidence>
<dbReference type="PATRIC" id="fig|1470200.3.peg.768"/>
<reference evidence="9 10" key="1">
    <citation type="submission" date="2014-11" db="EMBL/GenBank/DDBJ databases">
        <title>Genome of a novel goose pathogen.</title>
        <authorList>
            <person name="Hansen C.M."/>
            <person name="Hueffer K."/>
            <person name="Choi S.C."/>
        </authorList>
    </citation>
    <scope>NUCLEOTIDE SEQUENCE [LARGE SCALE GENOMIC DNA]</scope>
    <source>
        <strain evidence="9 10">KH1503</strain>
    </source>
</reference>
<dbReference type="InterPro" id="IPR000326">
    <property type="entry name" value="PAP2/HPO"/>
</dbReference>
<feature type="transmembrane region" description="Helical" evidence="7">
    <location>
        <begin position="157"/>
        <end position="175"/>
    </location>
</feature>
<comment type="subcellular location">
    <subcellularLocation>
        <location evidence="1">Cell membrane</location>
        <topology evidence="1">Multi-pass membrane protein</topology>
    </subcellularLocation>
</comment>
<feature type="domain" description="Phosphatidic acid phosphatase type 2/haloperoxidase" evidence="8">
    <location>
        <begin position="66"/>
        <end position="172"/>
    </location>
</feature>
<dbReference type="SUPFAM" id="SSF48317">
    <property type="entry name" value="Acid phosphatase/Vanadium-dependent haloperoxidase"/>
    <property type="match status" value="1"/>
</dbReference>
<evidence type="ECO:0000256" key="1">
    <source>
        <dbReference type="ARBA" id="ARBA00004651"/>
    </source>
</evidence>
<gene>
    <name evidence="9" type="ORF">PL75_09045</name>
</gene>
<dbReference type="OrthoDB" id="9801622at2"/>
<dbReference type="GO" id="GO:0016787">
    <property type="term" value="F:hydrolase activity"/>
    <property type="evidence" value="ECO:0007669"/>
    <property type="project" value="UniProtKB-KW"/>
</dbReference>
<name>A0A0J1C211_9NEIS</name>
<dbReference type="STRING" id="1470200.PL75_09045"/>
<dbReference type="InterPro" id="IPR036938">
    <property type="entry name" value="PAP2/HPO_sf"/>
</dbReference>
<comment type="caution">
    <text evidence="9">The sequence shown here is derived from an EMBL/GenBank/DDBJ whole genome shotgun (WGS) entry which is preliminary data.</text>
</comment>
<keyword evidence="2" id="KW-1003">Cell membrane</keyword>
<feature type="transmembrane region" description="Helical" evidence="7">
    <location>
        <begin position="36"/>
        <end position="56"/>
    </location>
</feature>
<evidence type="ECO:0000313" key="9">
    <source>
        <dbReference type="EMBL" id="KLT72293.1"/>
    </source>
</evidence>
<keyword evidence="5 7" id="KW-1133">Transmembrane helix</keyword>
<dbReference type="Proteomes" id="UP000036027">
    <property type="component" value="Unassembled WGS sequence"/>
</dbReference>
<dbReference type="Gene3D" id="1.20.144.10">
    <property type="entry name" value="Phosphatidic acid phosphatase type 2/haloperoxidase"/>
    <property type="match status" value="1"/>
</dbReference>
<evidence type="ECO:0000256" key="6">
    <source>
        <dbReference type="ARBA" id="ARBA00023136"/>
    </source>
</evidence>
<proteinExistence type="predicted"/>
<accession>A0A0J1C211</accession>
<dbReference type="SMART" id="SM00014">
    <property type="entry name" value="acidPPc"/>
    <property type="match status" value="1"/>
</dbReference>
<dbReference type="EMBL" id="JTDO01000015">
    <property type="protein sequence ID" value="KLT72293.1"/>
    <property type="molecule type" value="Genomic_DNA"/>
</dbReference>
<feature type="transmembrane region" description="Helical" evidence="7">
    <location>
        <begin position="62"/>
        <end position="81"/>
    </location>
</feature>